<evidence type="ECO:0000256" key="1">
    <source>
        <dbReference type="ARBA" id="ARBA00022428"/>
    </source>
</evidence>
<evidence type="ECO:0000313" key="5">
    <source>
        <dbReference type="EMBL" id="MCJ2375598.1"/>
    </source>
</evidence>
<keyword evidence="6" id="KW-1185">Reference proteome</keyword>
<dbReference type="Gene3D" id="3.40.50.1820">
    <property type="entry name" value="alpha/beta hydrolase"/>
    <property type="match status" value="1"/>
</dbReference>
<dbReference type="GO" id="GO:0070205">
    <property type="term" value="F:2-succinyl-6-hydroxy-2,4-cyclohexadiene-1-carboxylate synthase activity"/>
    <property type="evidence" value="ECO:0007669"/>
    <property type="project" value="UniProtKB-UniRule"/>
</dbReference>
<dbReference type="AlphaFoldDB" id="A0A9X2AXE7"/>
<comment type="catalytic activity">
    <reaction evidence="3">
        <text>5-enolpyruvoyl-6-hydroxy-2-succinyl-cyclohex-3-ene-1-carboxylate = (1R,6R)-6-hydroxy-2-succinyl-cyclohexa-2,4-diene-1-carboxylate + pyruvate</text>
        <dbReference type="Rhea" id="RHEA:25597"/>
        <dbReference type="ChEBI" id="CHEBI:15361"/>
        <dbReference type="ChEBI" id="CHEBI:58689"/>
        <dbReference type="ChEBI" id="CHEBI:58818"/>
        <dbReference type="EC" id="4.2.99.20"/>
    </reaction>
</comment>
<dbReference type="PANTHER" id="PTHR42916:SF1">
    <property type="entry name" value="PROTEIN PHYLLO, CHLOROPLASTIC"/>
    <property type="match status" value="1"/>
</dbReference>
<dbReference type="PANTHER" id="PTHR42916">
    <property type="entry name" value="2-SUCCINYL-5-ENOLPYRUVYL-6-HYDROXY-3-CYCLOHEXENE-1-CARBOXYLATE SYNTHASE"/>
    <property type="match status" value="1"/>
</dbReference>
<dbReference type="InterPro" id="IPR029058">
    <property type="entry name" value="AB_hydrolase_fold"/>
</dbReference>
<dbReference type="InterPro" id="IPR022485">
    <property type="entry name" value="SHCHC_synthase_MenH"/>
</dbReference>
<sequence length="279" mass="31274">MLHSHYRKAVLSSPCKTAPIVVFIHGFLGCNEDWQATISYLSQYTSISIDLPCHGRSQTMTCTGFDDACQMIERSLRHALKTNDEPVDAPLVLVGYSLGARLLMYGLSTSQFAPLNLVGCVIEGGNFGLQSDELRKKRYKADKRWAKRFESEPIAQVLGDWYQQDVFSSLNNEQRQYLVTKRSGNLGSALANMLMATSLSKQPDLLESIQALRFKQDTTVLYLCGEHDTKFRTLAEHSQLNYQVLGNAGHNVHVEQPEQLAIRLKNYIEQNVALGGTIN</sequence>
<comment type="subunit">
    <text evidence="3">Monomer.</text>
</comment>
<dbReference type="SUPFAM" id="SSF53474">
    <property type="entry name" value="alpha/beta-Hydrolases"/>
    <property type="match status" value="1"/>
</dbReference>
<dbReference type="GO" id="GO:0009234">
    <property type="term" value="P:menaquinone biosynthetic process"/>
    <property type="evidence" value="ECO:0007669"/>
    <property type="project" value="UniProtKB-UniRule"/>
</dbReference>
<dbReference type="Pfam" id="PF12697">
    <property type="entry name" value="Abhydrolase_6"/>
    <property type="match status" value="1"/>
</dbReference>
<comment type="similarity">
    <text evidence="3">Belongs to the AB hydrolase superfamily. MenH family.</text>
</comment>
<comment type="pathway">
    <text evidence="3">Quinol/quinone metabolism; 1,4-dihydroxy-2-naphthoate biosynthesis; 1,4-dihydroxy-2-naphthoate from chorismate: step 3/7.</text>
</comment>
<organism evidence="5 6">
    <name type="scientific">Vibrio gelatinilyticus</name>
    <dbReference type="NCBI Taxonomy" id="2893468"/>
    <lineage>
        <taxon>Bacteria</taxon>
        <taxon>Pseudomonadati</taxon>
        <taxon>Pseudomonadota</taxon>
        <taxon>Gammaproteobacteria</taxon>
        <taxon>Vibrionales</taxon>
        <taxon>Vibrionaceae</taxon>
        <taxon>Vibrio</taxon>
    </lineage>
</organism>
<name>A0A9X2AXE7_9VIBR</name>
<dbReference type="InterPro" id="IPR000073">
    <property type="entry name" value="AB_hydrolase_1"/>
</dbReference>
<evidence type="ECO:0000313" key="6">
    <source>
        <dbReference type="Proteomes" id="UP001139488"/>
    </source>
</evidence>
<evidence type="ECO:0000256" key="2">
    <source>
        <dbReference type="ARBA" id="ARBA00023239"/>
    </source>
</evidence>
<dbReference type="EMBL" id="JAJNNZ010000001">
    <property type="protein sequence ID" value="MCJ2375598.1"/>
    <property type="molecule type" value="Genomic_DNA"/>
</dbReference>
<accession>A0A9X2AXE7</accession>
<protein>
    <recommendedName>
        <fullName evidence="3">Putative 2-succinyl-6-hydroxy-2,4-cyclohexadiene-1-carboxylate synthase</fullName>
        <shortName evidence="3">SHCHC synthase</shortName>
        <ecNumber evidence="3">4.2.99.20</ecNumber>
    </recommendedName>
</protein>
<comment type="function">
    <text evidence="3">Catalyzes a proton abstraction reaction that results in 2,5-elimination of pyruvate from 2-succinyl-5-enolpyruvyl-6-hydroxy-3-cyclohexene-1-carboxylate (SEPHCHC) and the formation of 2-succinyl-6-hydroxy-2,4-cyclohexadiene-1-carboxylate (SHCHC).</text>
</comment>
<reference evidence="5" key="1">
    <citation type="submission" date="2021-11" db="EMBL/GenBank/DDBJ databases">
        <title>Vibrio ZSDE26 sp. nov. and Vibrio ZSDZ34 sp. nov., isolated from coastal seawater in Qingdao.</title>
        <authorList>
            <person name="Zhang P."/>
        </authorList>
    </citation>
    <scope>NUCLEOTIDE SEQUENCE</scope>
    <source>
        <strain evidence="5">ZSDZ34</strain>
    </source>
</reference>
<dbReference type="NCBIfam" id="TIGR03695">
    <property type="entry name" value="menH_SHCHC"/>
    <property type="match status" value="1"/>
</dbReference>
<dbReference type="EC" id="4.2.99.20" evidence="3"/>
<evidence type="ECO:0000259" key="4">
    <source>
        <dbReference type="Pfam" id="PF12697"/>
    </source>
</evidence>
<dbReference type="RefSeq" id="WP_244354842.1">
    <property type="nucleotide sequence ID" value="NZ_JAJNNZ010000001.1"/>
</dbReference>
<proteinExistence type="inferred from homology"/>
<evidence type="ECO:0000256" key="3">
    <source>
        <dbReference type="HAMAP-Rule" id="MF_01660"/>
    </source>
</evidence>
<keyword evidence="1 3" id="KW-0474">Menaquinone biosynthesis</keyword>
<keyword evidence="2 3" id="KW-0456">Lyase</keyword>
<dbReference type="PROSITE" id="PS51257">
    <property type="entry name" value="PROKAR_LIPOPROTEIN"/>
    <property type="match status" value="1"/>
</dbReference>
<dbReference type="HAMAP" id="MF_01660">
    <property type="entry name" value="MenH"/>
    <property type="match status" value="1"/>
</dbReference>
<dbReference type="NCBIfam" id="NF008340">
    <property type="entry name" value="PRK11126.1"/>
    <property type="match status" value="1"/>
</dbReference>
<gene>
    <name evidence="3 5" type="primary">menH</name>
    <name evidence="5" type="ORF">LNL84_02000</name>
</gene>
<comment type="caution">
    <text evidence="5">The sequence shown here is derived from an EMBL/GenBank/DDBJ whole genome shotgun (WGS) entry which is preliminary data.</text>
</comment>
<feature type="domain" description="AB hydrolase-1" evidence="4">
    <location>
        <begin position="21"/>
        <end position="261"/>
    </location>
</feature>
<dbReference type="Proteomes" id="UP001139488">
    <property type="component" value="Unassembled WGS sequence"/>
</dbReference>
<comment type="pathway">
    <text evidence="3">Quinol/quinone metabolism; menaquinone biosynthesis.</text>
</comment>